<evidence type="ECO:0000256" key="12">
    <source>
        <dbReference type="RuleBase" id="RU000589"/>
    </source>
</evidence>
<comment type="function">
    <text evidence="10">Acts in the modification of cell walls via demethylesterification of cell wall pectin.</text>
</comment>
<dbReference type="Proteomes" id="UP001497516">
    <property type="component" value="Chromosome 8"/>
</dbReference>
<dbReference type="SUPFAM" id="SSF51126">
    <property type="entry name" value="Pectin lyase-like"/>
    <property type="match status" value="1"/>
</dbReference>
<evidence type="ECO:0000256" key="6">
    <source>
        <dbReference type="ARBA" id="ARBA00022801"/>
    </source>
</evidence>
<dbReference type="FunFam" id="2.160.20.10:FF:000013">
    <property type="entry name" value="Pectinesterase"/>
    <property type="match status" value="1"/>
</dbReference>
<keyword evidence="15" id="KW-1185">Reference proteome</keyword>
<keyword evidence="8" id="KW-0325">Glycoprotein</keyword>
<proteinExistence type="inferred from homology"/>
<keyword evidence="6 12" id="KW-0378">Hydrolase</keyword>
<evidence type="ECO:0000313" key="15">
    <source>
        <dbReference type="Proteomes" id="UP001497516"/>
    </source>
</evidence>
<keyword evidence="5" id="KW-0964">Secreted</keyword>
<dbReference type="PANTHER" id="PTHR31321:SF120">
    <property type="entry name" value="PECTINESTERASE 52-RELATED"/>
    <property type="match status" value="1"/>
</dbReference>
<dbReference type="Pfam" id="PF01095">
    <property type="entry name" value="Pectinesterase"/>
    <property type="match status" value="2"/>
</dbReference>
<dbReference type="InterPro" id="IPR011050">
    <property type="entry name" value="Pectin_lyase_fold/virulence"/>
</dbReference>
<evidence type="ECO:0000256" key="4">
    <source>
        <dbReference type="ARBA" id="ARBA00013229"/>
    </source>
</evidence>
<dbReference type="InterPro" id="IPR012334">
    <property type="entry name" value="Pectin_lyas_fold"/>
</dbReference>
<evidence type="ECO:0000256" key="11">
    <source>
        <dbReference type="PROSITE-ProRule" id="PRU10040"/>
    </source>
</evidence>
<evidence type="ECO:0000256" key="3">
    <source>
        <dbReference type="ARBA" id="ARBA00008891"/>
    </source>
</evidence>
<evidence type="ECO:0000256" key="2">
    <source>
        <dbReference type="ARBA" id="ARBA00005184"/>
    </source>
</evidence>
<accession>A0AAV2GAF8</accession>
<evidence type="ECO:0000313" key="14">
    <source>
        <dbReference type="EMBL" id="CAL1407689.1"/>
    </source>
</evidence>
<comment type="catalytic activity">
    <reaction evidence="9 12">
        <text>[(1-&gt;4)-alpha-D-galacturonosyl methyl ester](n) + n H2O = [(1-&gt;4)-alpha-D-galacturonosyl](n) + n methanol + n H(+)</text>
        <dbReference type="Rhea" id="RHEA:22380"/>
        <dbReference type="Rhea" id="RHEA-COMP:14570"/>
        <dbReference type="Rhea" id="RHEA-COMP:14573"/>
        <dbReference type="ChEBI" id="CHEBI:15377"/>
        <dbReference type="ChEBI" id="CHEBI:15378"/>
        <dbReference type="ChEBI" id="CHEBI:17790"/>
        <dbReference type="ChEBI" id="CHEBI:140522"/>
        <dbReference type="ChEBI" id="CHEBI:140523"/>
        <dbReference type="EC" id="3.1.1.11"/>
    </reaction>
</comment>
<dbReference type="EC" id="3.1.1.11" evidence="4 12"/>
<dbReference type="AlphaFoldDB" id="A0AAV2GAF8"/>
<dbReference type="GO" id="GO:0045490">
    <property type="term" value="P:pectin catabolic process"/>
    <property type="evidence" value="ECO:0007669"/>
    <property type="project" value="UniProtKB-UniRule"/>
</dbReference>
<evidence type="ECO:0000256" key="10">
    <source>
        <dbReference type="ARBA" id="ARBA00057335"/>
    </source>
</evidence>
<evidence type="ECO:0000256" key="8">
    <source>
        <dbReference type="ARBA" id="ARBA00023180"/>
    </source>
</evidence>
<dbReference type="GO" id="GO:0042545">
    <property type="term" value="P:cell wall modification"/>
    <property type="evidence" value="ECO:0007669"/>
    <property type="project" value="UniProtKB-UniRule"/>
</dbReference>
<comment type="pathway">
    <text evidence="2 12">Glycan metabolism; pectin degradation; 2-dehydro-3-deoxy-D-gluconate from pectin: step 1/5.</text>
</comment>
<evidence type="ECO:0000259" key="13">
    <source>
        <dbReference type="Pfam" id="PF01095"/>
    </source>
</evidence>
<feature type="active site" evidence="11">
    <location>
        <position position="163"/>
    </location>
</feature>
<dbReference type="Gene3D" id="2.160.20.10">
    <property type="entry name" value="Single-stranded right-handed beta-helix, Pectin lyase-like"/>
    <property type="match status" value="1"/>
</dbReference>
<feature type="domain" description="Pectinesterase catalytic" evidence="13">
    <location>
        <begin position="4"/>
        <end position="87"/>
    </location>
</feature>
<comment type="similarity">
    <text evidence="3">Belongs to the pectinesterase family.</text>
</comment>
<evidence type="ECO:0000256" key="1">
    <source>
        <dbReference type="ARBA" id="ARBA00004191"/>
    </source>
</evidence>
<evidence type="ECO:0000256" key="9">
    <source>
        <dbReference type="ARBA" id="ARBA00047928"/>
    </source>
</evidence>
<keyword evidence="5" id="KW-0134">Cell wall</keyword>
<dbReference type="GO" id="GO:0030599">
    <property type="term" value="F:pectinesterase activity"/>
    <property type="evidence" value="ECO:0007669"/>
    <property type="project" value="UniProtKB-UniRule"/>
</dbReference>
<name>A0AAV2GAF8_9ROSI</name>
<gene>
    <name evidence="14" type="ORF">LTRI10_LOCUS47343</name>
</gene>
<dbReference type="EMBL" id="OZ034821">
    <property type="protein sequence ID" value="CAL1407689.1"/>
    <property type="molecule type" value="Genomic_DNA"/>
</dbReference>
<feature type="domain" description="Pectinesterase catalytic" evidence="13">
    <location>
        <begin position="119"/>
        <end position="298"/>
    </location>
</feature>
<evidence type="ECO:0000256" key="7">
    <source>
        <dbReference type="ARBA" id="ARBA00023085"/>
    </source>
</evidence>
<organism evidence="14 15">
    <name type="scientific">Linum trigynum</name>
    <dbReference type="NCBI Taxonomy" id="586398"/>
    <lineage>
        <taxon>Eukaryota</taxon>
        <taxon>Viridiplantae</taxon>
        <taxon>Streptophyta</taxon>
        <taxon>Embryophyta</taxon>
        <taxon>Tracheophyta</taxon>
        <taxon>Spermatophyta</taxon>
        <taxon>Magnoliopsida</taxon>
        <taxon>eudicotyledons</taxon>
        <taxon>Gunneridae</taxon>
        <taxon>Pentapetalae</taxon>
        <taxon>rosids</taxon>
        <taxon>fabids</taxon>
        <taxon>Malpighiales</taxon>
        <taxon>Linaceae</taxon>
        <taxon>Linum</taxon>
    </lineage>
</organism>
<comment type="subcellular location">
    <subcellularLocation>
        <location evidence="1">Secreted</location>
        <location evidence="1">Cell wall</location>
    </subcellularLocation>
</comment>
<protein>
    <recommendedName>
        <fullName evidence="4 12">Pectinesterase</fullName>
        <ecNumber evidence="4 12">3.1.1.11</ecNumber>
    </recommendedName>
</protein>
<dbReference type="PANTHER" id="PTHR31321">
    <property type="entry name" value="ACYL-COA THIOESTER HYDROLASE YBHC-RELATED"/>
    <property type="match status" value="1"/>
</dbReference>
<dbReference type="InterPro" id="IPR000070">
    <property type="entry name" value="Pectinesterase_cat"/>
</dbReference>
<reference evidence="14 15" key="1">
    <citation type="submission" date="2024-04" db="EMBL/GenBank/DDBJ databases">
        <authorList>
            <person name="Fracassetti M."/>
        </authorList>
    </citation>
    <scope>NUCLEOTIDE SEQUENCE [LARGE SCALE GENOMIC DNA]</scope>
</reference>
<keyword evidence="7 12" id="KW-0063">Aspartyl esterase</keyword>
<sequence>MEGFKTVQDAINSIPSNNNRWTKIHLQSGTYVEQVRIPHDKPCIFLEGEGRKTTIITYNGHSQTDKSATFSSYPPNVIGKGITFQNSYNLGMSIPKIYSPVSGPVNRKLIALYRAGVVPALAARVYGDKSAFYDCGFVGVQDTLWDAAGRHYFSNCYVEGAVDFIFGRGQSFYENAEIKVTGGGFITAQGRENGNDPSGFVFSGGRVEDGAPGVHTLLGRAYRKYSRVIFQSTYLSAAVDPRGWDAWHYAGQEQNFVYVEADCRGPGADKSKRVPWEKKLDPRDPSLLRQFSKEVFVDQDGWIASQPTS</sequence>
<dbReference type="PROSITE" id="PS00503">
    <property type="entry name" value="PECTINESTERASE_2"/>
    <property type="match status" value="1"/>
</dbReference>
<evidence type="ECO:0000256" key="5">
    <source>
        <dbReference type="ARBA" id="ARBA00022512"/>
    </source>
</evidence>
<dbReference type="InterPro" id="IPR033131">
    <property type="entry name" value="Pectinesterase_Asp_AS"/>
</dbReference>